<reference evidence="1" key="1">
    <citation type="submission" date="2020-08" db="EMBL/GenBank/DDBJ databases">
        <title>Multicomponent nature underlies the extraordinary mechanical properties of spider dragline silk.</title>
        <authorList>
            <person name="Kono N."/>
            <person name="Nakamura H."/>
            <person name="Mori M."/>
            <person name="Yoshida Y."/>
            <person name="Ohtoshi R."/>
            <person name="Malay A.D."/>
            <person name="Moran D.A.P."/>
            <person name="Tomita M."/>
            <person name="Numata K."/>
            <person name="Arakawa K."/>
        </authorList>
    </citation>
    <scope>NUCLEOTIDE SEQUENCE</scope>
</reference>
<sequence length="64" mass="7416">MDTCHQIRKARKKILIIVAVGHKLVRIAMQCGEIWRCVKQWLTHCEEGNGVDDERRKDTSVKPS</sequence>
<gene>
    <name evidence="1" type="ORF">NPIL_419311</name>
</gene>
<dbReference type="EMBL" id="BMAW01000199">
    <property type="protein sequence ID" value="GFS67959.1"/>
    <property type="molecule type" value="Genomic_DNA"/>
</dbReference>
<evidence type="ECO:0000313" key="1">
    <source>
        <dbReference type="EMBL" id="GFS67959.1"/>
    </source>
</evidence>
<keyword evidence="2" id="KW-1185">Reference proteome</keyword>
<dbReference type="Proteomes" id="UP000887013">
    <property type="component" value="Unassembled WGS sequence"/>
</dbReference>
<organism evidence="1 2">
    <name type="scientific">Nephila pilipes</name>
    <name type="common">Giant wood spider</name>
    <name type="synonym">Nephila maculata</name>
    <dbReference type="NCBI Taxonomy" id="299642"/>
    <lineage>
        <taxon>Eukaryota</taxon>
        <taxon>Metazoa</taxon>
        <taxon>Ecdysozoa</taxon>
        <taxon>Arthropoda</taxon>
        <taxon>Chelicerata</taxon>
        <taxon>Arachnida</taxon>
        <taxon>Araneae</taxon>
        <taxon>Araneomorphae</taxon>
        <taxon>Entelegynae</taxon>
        <taxon>Araneoidea</taxon>
        <taxon>Nephilidae</taxon>
        <taxon>Nephila</taxon>
    </lineage>
</organism>
<name>A0A8X6IZR3_NEPPI</name>
<protein>
    <submittedName>
        <fullName evidence="1">Uncharacterized protein</fullName>
    </submittedName>
</protein>
<comment type="caution">
    <text evidence="1">The sequence shown here is derived from an EMBL/GenBank/DDBJ whole genome shotgun (WGS) entry which is preliminary data.</text>
</comment>
<feature type="non-terminal residue" evidence="1">
    <location>
        <position position="1"/>
    </location>
</feature>
<dbReference type="AlphaFoldDB" id="A0A8X6IZR3"/>
<accession>A0A8X6IZR3</accession>
<evidence type="ECO:0000313" key="2">
    <source>
        <dbReference type="Proteomes" id="UP000887013"/>
    </source>
</evidence>
<proteinExistence type="predicted"/>